<comment type="caution">
    <text evidence="2">The sequence shown here is derived from an EMBL/GenBank/DDBJ whole genome shotgun (WGS) entry which is preliminary data.</text>
</comment>
<feature type="compositionally biased region" description="Polar residues" evidence="1">
    <location>
        <begin position="10"/>
        <end position="26"/>
    </location>
</feature>
<dbReference type="OrthoDB" id="10418559at2759"/>
<sequence>MEHHADDENGTNSHINSNCLNTVTNGQKDKVSQKKKASIKPKDEFSSSVVLVKKNENQDDTSKWESDLKKLINITRESVIYLIDSP</sequence>
<dbReference type="Proteomes" id="UP000615446">
    <property type="component" value="Unassembled WGS sequence"/>
</dbReference>
<protein>
    <submittedName>
        <fullName evidence="2">Uncharacterized protein</fullName>
    </submittedName>
</protein>
<evidence type="ECO:0000313" key="3">
    <source>
        <dbReference type="Proteomes" id="UP000615446"/>
    </source>
</evidence>
<evidence type="ECO:0000313" key="2">
    <source>
        <dbReference type="EMBL" id="GES85644.1"/>
    </source>
</evidence>
<dbReference type="EMBL" id="BLAL01000156">
    <property type="protein sequence ID" value="GES85644.1"/>
    <property type="molecule type" value="Genomic_DNA"/>
</dbReference>
<reference evidence="2" key="1">
    <citation type="submission" date="2019-10" db="EMBL/GenBank/DDBJ databases">
        <title>Conservation and host-specific expression of non-tandemly repeated heterogenous ribosome RNA gene in arbuscular mycorrhizal fungi.</title>
        <authorList>
            <person name="Maeda T."/>
            <person name="Kobayashi Y."/>
            <person name="Nakagawa T."/>
            <person name="Ezawa T."/>
            <person name="Yamaguchi K."/>
            <person name="Bino T."/>
            <person name="Nishimoto Y."/>
            <person name="Shigenobu S."/>
            <person name="Kawaguchi M."/>
        </authorList>
    </citation>
    <scope>NUCLEOTIDE SEQUENCE</scope>
    <source>
        <strain evidence="2">HR1</strain>
    </source>
</reference>
<evidence type="ECO:0000256" key="1">
    <source>
        <dbReference type="SAM" id="MobiDB-lite"/>
    </source>
</evidence>
<dbReference type="AlphaFoldDB" id="A0A8H3LEH8"/>
<gene>
    <name evidence="2" type="ORF">RCL2_001274800</name>
</gene>
<proteinExistence type="predicted"/>
<name>A0A8H3LEH8_9GLOM</name>
<organism evidence="2 3">
    <name type="scientific">Rhizophagus clarus</name>
    <dbReference type="NCBI Taxonomy" id="94130"/>
    <lineage>
        <taxon>Eukaryota</taxon>
        <taxon>Fungi</taxon>
        <taxon>Fungi incertae sedis</taxon>
        <taxon>Mucoromycota</taxon>
        <taxon>Glomeromycotina</taxon>
        <taxon>Glomeromycetes</taxon>
        <taxon>Glomerales</taxon>
        <taxon>Glomeraceae</taxon>
        <taxon>Rhizophagus</taxon>
    </lineage>
</organism>
<feature type="region of interest" description="Disordered" evidence="1">
    <location>
        <begin position="1"/>
        <end position="45"/>
    </location>
</feature>
<accession>A0A8H3LEH8</accession>